<evidence type="ECO:0000313" key="5">
    <source>
        <dbReference type="Proteomes" id="UP000430404"/>
    </source>
</evidence>
<evidence type="ECO:0000313" key="2">
    <source>
        <dbReference type="EMBL" id="PKF36687.1"/>
    </source>
</evidence>
<dbReference type="Proteomes" id="UP000233553">
    <property type="component" value="Unassembled WGS sequence"/>
</dbReference>
<keyword evidence="1" id="KW-0472">Membrane</keyword>
<dbReference type="Proteomes" id="UP000430404">
    <property type="component" value="Unassembled WGS sequence"/>
</dbReference>
<reference evidence="3 5" key="2">
    <citation type="submission" date="2019-10" db="EMBL/GenBank/DDBJ databases">
        <authorList>
            <person name="Karimi E."/>
        </authorList>
    </citation>
    <scope>NUCLEOTIDE SEQUENCE [LARGE SCALE GENOMIC DNA]</scope>
    <source>
        <strain evidence="3">Acinetobacter sp. 8BE</strain>
    </source>
</reference>
<reference evidence="2 4" key="1">
    <citation type="submission" date="2017-12" db="EMBL/GenBank/DDBJ databases">
        <title>Draft Genome sequences of multiple microbial strains isolated from spacecraft associated surfaces.</title>
        <authorList>
            <person name="Seuylemezian A."/>
            <person name="Vaishampayan P."/>
            <person name="Venkateswaran K."/>
        </authorList>
    </citation>
    <scope>NUCLEOTIDE SEQUENCE [LARGE SCALE GENOMIC DNA]</scope>
    <source>
        <strain evidence="2 4">2P01AA</strain>
    </source>
</reference>
<feature type="transmembrane region" description="Helical" evidence="1">
    <location>
        <begin position="81"/>
        <end position="103"/>
    </location>
</feature>
<name>A0A653K722_9GAMM</name>
<keyword evidence="1" id="KW-1133">Transmembrane helix</keyword>
<dbReference type="OrthoDB" id="6711724at2"/>
<accession>A0A653K722</accession>
<accession>A0A1E7R2A2</accession>
<evidence type="ECO:0000313" key="3">
    <source>
        <dbReference type="EMBL" id="VXA56710.1"/>
    </source>
</evidence>
<protein>
    <submittedName>
        <fullName evidence="3">Uncharacterized protein</fullName>
    </submittedName>
</protein>
<dbReference type="EMBL" id="CABWKZ010000023">
    <property type="protein sequence ID" value="VXA56710.1"/>
    <property type="molecule type" value="Genomic_DNA"/>
</dbReference>
<dbReference type="RefSeq" id="WP_070076026.1">
    <property type="nucleotide sequence ID" value="NZ_CP158965.1"/>
</dbReference>
<organism evidence="3 5">
    <name type="scientific">Acinetobacter proteolyticus</name>
    <dbReference type="NCBI Taxonomy" id="1776741"/>
    <lineage>
        <taxon>Bacteria</taxon>
        <taxon>Pseudomonadati</taxon>
        <taxon>Pseudomonadota</taxon>
        <taxon>Gammaproteobacteria</taxon>
        <taxon>Moraxellales</taxon>
        <taxon>Moraxellaceae</taxon>
        <taxon>Acinetobacter</taxon>
    </lineage>
</organism>
<feature type="transmembrane region" description="Helical" evidence="1">
    <location>
        <begin position="109"/>
        <end position="131"/>
    </location>
</feature>
<feature type="transmembrane region" description="Helical" evidence="1">
    <location>
        <begin position="9"/>
        <end position="28"/>
    </location>
</feature>
<gene>
    <name evidence="3" type="ORF">ACI8B_30178</name>
    <name evidence="2" type="ORF">CW311_00895</name>
</gene>
<evidence type="ECO:0000313" key="4">
    <source>
        <dbReference type="Proteomes" id="UP000233553"/>
    </source>
</evidence>
<feature type="transmembrane region" description="Helical" evidence="1">
    <location>
        <begin position="53"/>
        <end position="74"/>
    </location>
</feature>
<dbReference type="AlphaFoldDB" id="A0A653K722"/>
<sequence>MKNKIQNNFMLIKLLLGLWFLGCLNIIYHGQQQNTYPFIRGAEYIFEYPIEEVLFTCLVFSIYFIARGFASVLMLDRTYPLLTYTICSFIVIGQLLIAIFGAMHAPPYWAAYLINTVILLLFQLFIIPALLHKKKSS</sequence>
<keyword evidence="1" id="KW-0812">Transmembrane</keyword>
<evidence type="ECO:0000256" key="1">
    <source>
        <dbReference type="SAM" id="Phobius"/>
    </source>
</evidence>
<proteinExistence type="predicted"/>
<dbReference type="EMBL" id="PISJ01000002">
    <property type="protein sequence ID" value="PKF36687.1"/>
    <property type="molecule type" value="Genomic_DNA"/>
</dbReference>